<dbReference type="InterPro" id="IPR017972">
    <property type="entry name" value="Cyt_P450_CS"/>
</dbReference>
<evidence type="ECO:0000313" key="5">
    <source>
        <dbReference type="EMBL" id="KAJ4801645.1"/>
    </source>
</evidence>
<reference evidence="5" key="1">
    <citation type="submission" date="2022-08" db="EMBL/GenBank/DDBJ databases">
        <authorList>
            <person name="Marques A."/>
        </authorList>
    </citation>
    <scope>NUCLEOTIDE SEQUENCE</scope>
    <source>
        <strain evidence="5">RhyPub2mFocal</strain>
        <tissue evidence="5">Leaves</tissue>
    </source>
</reference>
<dbReference type="PANTHER" id="PTHR24286:SF376">
    <property type="entry name" value="ABSCISIC ACID 8'-HYDROXYLASE 4"/>
    <property type="match status" value="1"/>
</dbReference>
<dbReference type="InterPro" id="IPR001128">
    <property type="entry name" value="Cyt_P450"/>
</dbReference>
<dbReference type="GO" id="GO:0010295">
    <property type="term" value="F:(+)-abscisic acid 8'-hydroxylase activity"/>
    <property type="evidence" value="ECO:0007669"/>
    <property type="project" value="TreeGrafter"/>
</dbReference>
<dbReference type="SUPFAM" id="SSF48264">
    <property type="entry name" value="Cytochrome P450"/>
    <property type="match status" value="1"/>
</dbReference>
<keyword evidence="4" id="KW-0503">Monooxygenase</keyword>
<dbReference type="PRINTS" id="PR00385">
    <property type="entry name" value="P450"/>
</dbReference>
<dbReference type="AlphaFoldDB" id="A0AAV8GD91"/>
<keyword evidence="3 4" id="KW-0349">Heme</keyword>
<comment type="similarity">
    <text evidence="4">Belongs to the cytochrome P450 family.</text>
</comment>
<keyword evidence="4" id="KW-0560">Oxidoreductase</keyword>
<accession>A0AAV8GD91</accession>
<evidence type="ECO:0000256" key="3">
    <source>
        <dbReference type="PIRSR" id="PIRSR602401-1"/>
    </source>
</evidence>
<organism evidence="5 6">
    <name type="scientific">Rhynchospora pubera</name>
    <dbReference type="NCBI Taxonomy" id="906938"/>
    <lineage>
        <taxon>Eukaryota</taxon>
        <taxon>Viridiplantae</taxon>
        <taxon>Streptophyta</taxon>
        <taxon>Embryophyta</taxon>
        <taxon>Tracheophyta</taxon>
        <taxon>Spermatophyta</taxon>
        <taxon>Magnoliopsida</taxon>
        <taxon>Liliopsida</taxon>
        <taxon>Poales</taxon>
        <taxon>Cyperaceae</taxon>
        <taxon>Cyperoideae</taxon>
        <taxon>Rhynchosporeae</taxon>
        <taxon>Rhynchospora</taxon>
    </lineage>
</organism>
<dbReference type="Gene3D" id="1.10.630.10">
    <property type="entry name" value="Cytochrome P450"/>
    <property type="match status" value="1"/>
</dbReference>
<comment type="cofactor">
    <cofactor evidence="3">
        <name>heme</name>
        <dbReference type="ChEBI" id="CHEBI:30413"/>
    </cofactor>
</comment>
<dbReference type="Proteomes" id="UP001140206">
    <property type="component" value="Chromosome 2"/>
</dbReference>
<keyword evidence="1 3" id="KW-0479">Metal-binding</keyword>
<keyword evidence="6" id="KW-1185">Reference proteome</keyword>
<evidence type="ECO:0000256" key="2">
    <source>
        <dbReference type="ARBA" id="ARBA00023004"/>
    </source>
</evidence>
<dbReference type="PRINTS" id="PR00463">
    <property type="entry name" value="EP450I"/>
</dbReference>
<dbReference type="EMBL" id="JAMFTS010000002">
    <property type="protein sequence ID" value="KAJ4801645.1"/>
    <property type="molecule type" value="Genomic_DNA"/>
</dbReference>
<comment type="caution">
    <text evidence="5">The sequence shown here is derived from an EMBL/GenBank/DDBJ whole genome shotgun (WGS) entry which is preliminary data.</text>
</comment>
<evidence type="ECO:0000256" key="4">
    <source>
        <dbReference type="RuleBase" id="RU000461"/>
    </source>
</evidence>
<dbReference type="GO" id="GO:0016125">
    <property type="term" value="P:sterol metabolic process"/>
    <property type="evidence" value="ECO:0007669"/>
    <property type="project" value="TreeGrafter"/>
</dbReference>
<dbReference type="PANTHER" id="PTHR24286">
    <property type="entry name" value="CYTOCHROME P450 26"/>
    <property type="match status" value="1"/>
</dbReference>
<keyword evidence="2 3" id="KW-0408">Iron</keyword>
<dbReference type="InterPro" id="IPR002401">
    <property type="entry name" value="Cyt_P450_E_grp-I"/>
</dbReference>
<protein>
    <submittedName>
        <fullName evidence="5">Abscisic acid 8'-hydroxylase 1</fullName>
    </submittedName>
</protein>
<name>A0AAV8GD91_9POAL</name>
<proteinExistence type="inferred from homology"/>
<evidence type="ECO:0000256" key="1">
    <source>
        <dbReference type="ARBA" id="ARBA00022723"/>
    </source>
</evidence>
<dbReference type="GO" id="GO:0020037">
    <property type="term" value="F:heme binding"/>
    <property type="evidence" value="ECO:0007669"/>
    <property type="project" value="InterPro"/>
</dbReference>
<feature type="binding site" description="axial binding residue" evidence="3">
    <location>
        <position position="163"/>
    </location>
    <ligand>
        <name>heme</name>
        <dbReference type="ChEBI" id="CHEBI:30413"/>
    </ligand>
    <ligandPart>
        <name>Fe</name>
        <dbReference type="ChEBI" id="CHEBI:18248"/>
    </ligandPart>
</feature>
<evidence type="ECO:0000313" key="6">
    <source>
        <dbReference type="Proteomes" id="UP001140206"/>
    </source>
</evidence>
<dbReference type="PROSITE" id="PS00086">
    <property type="entry name" value="CYTOCHROME_P450"/>
    <property type="match status" value="1"/>
</dbReference>
<sequence>MGSKEENRGTLTTEQIADNVIGVLFAAQDTTASALTWILKYLHDYPNVLDIVKAEQIKIYQANDCGKKPLTWTQTRNMNATNKVMLESLRMASILPFTFREAVADVDYKGYLIPKGWKVMPLFRNIHHNAEFFQDPDKFNPSRFEVAPRPNTFLPFGNGVHACPGNELAKIEILVLIYHLVTNYRWDVIDSSDEVEYSPFAVPKRGLPAKIWRL</sequence>
<dbReference type="GO" id="GO:0005506">
    <property type="term" value="F:iron ion binding"/>
    <property type="evidence" value="ECO:0007669"/>
    <property type="project" value="InterPro"/>
</dbReference>
<dbReference type="InterPro" id="IPR036396">
    <property type="entry name" value="Cyt_P450_sf"/>
</dbReference>
<gene>
    <name evidence="5" type="ORF">LUZ62_052891</name>
</gene>
<dbReference type="Pfam" id="PF00067">
    <property type="entry name" value="p450"/>
    <property type="match status" value="1"/>
</dbReference>